<gene>
    <name evidence="4" type="ORF">GU920_03670</name>
</gene>
<dbReference type="Proteomes" id="UP001517376">
    <property type="component" value="Unassembled WGS sequence"/>
</dbReference>
<feature type="transmembrane region" description="Helical" evidence="3">
    <location>
        <begin position="71"/>
        <end position="93"/>
    </location>
</feature>
<feature type="transmembrane region" description="Helical" evidence="3">
    <location>
        <begin position="12"/>
        <end position="35"/>
    </location>
</feature>
<dbReference type="InterPro" id="IPR048254">
    <property type="entry name" value="CDP_ALCOHOL_P_TRANSF_CS"/>
</dbReference>
<dbReference type="PROSITE" id="PS00379">
    <property type="entry name" value="CDP_ALCOHOL_P_TRANSF"/>
    <property type="match status" value="1"/>
</dbReference>
<keyword evidence="3" id="KW-1133">Transmembrane helix</keyword>
<evidence type="ECO:0000256" key="3">
    <source>
        <dbReference type="SAM" id="Phobius"/>
    </source>
</evidence>
<comment type="similarity">
    <text evidence="2">Belongs to the CDP-alcohol phosphatidyltransferase class-I family.</text>
</comment>
<feature type="transmembrane region" description="Helical" evidence="3">
    <location>
        <begin position="41"/>
        <end position="59"/>
    </location>
</feature>
<evidence type="ECO:0000256" key="1">
    <source>
        <dbReference type="ARBA" id="ARBA00022679"/>
    </source>
</evidence>
<dbReference type="Gene3D" id="1.20.120.1760">
    <property type="match status" value="1"/>
</dbReference>
<reference evidence="5" key="1">
    <citation type="submission" date="2020-01" db="EMBL/GenBank/DDBJ databases">
        <title>Sphingomonas sp. strain CSW-10.</title>
        <authorList>
            <person name="Chen W.-M."/>
        </authorList>
    </citation>
    <scope>NUCLEOTIDE SEQUENCE [LARGE SCALE GENOMIC DNA]</scope>
    <source>
        <strain evidence="5">CCP-1</strain>
    </source>
</reference>
<organism evidence="4 5">
    <name type="scientific">Paragemmobacter ruber</name>
    <dbReference type="NCBI Taxonomy" id="1985673"/>
    <lineage>
        <taxon>Bacteria</taxon>
        <taxon>Pseudomonadati</taxon>
        <taxon>Pseudomonadota</taxon>
        <taxon>Alphaproteobacteria</taxon>
        <taxon>Rhodobacterales</taxon>
        <taxon>Paracoccaceae</taxon>
        <taxon>Paragemmobacter</taxon>
    </lineage>
</organism>
<dbReference type="InterPro" id="IPR000462">
    <property type="entry name" value="CDP-OH_P_trans"/>
</dbReference>
<evidence type="ECO:0000313" key="5">
    <source>
        <dbReference type="Proteomes" id="UP001517376"/>
    </source>
</evidence>
<proteinExistence type="inferred from homology"/>
<keyword evidence="1 2" id="KW-0808">Transferase</keyword>
<evidence type="ECO:0000313" key="4">
    <source>
        <dbReference type="EMBL" id="NBE06616.1"/>
    </source>
</evidence>
<feature type="transmembrane region" description="Helical" evidence="3">
    <location>
        <begin position="132"/>
        <end position="152"/>
    </location>
</feature>
<keyword evidence="5" id="KW-1185">Reference proteome</keyword>
<evidence type="ECO:0000256" key="2">
    <source>
        <dbReference type="RuleBase" id="RU003750"/>
    </source>
</evidence>
<sequence>MTVEAHQDRSRDGLPAGVGPAAALAVALAFLPMILRPDGGWMAVAVSFAGTLAMLAFVLRMLPQHYPHPRFGLCNAVTQARAAMTAGLFGMIWSGPQGWDVLAVAAVALSLDGVDGWFARRSGLASDFGARFDMETDAALALVLAGHVWLGGMTGPEVLLLGAMRYAFVAAFWPCPWLAAPLPVRFGRKVVCVVQIGALIVLQVPELPPMAARAVAWGAVGALVWSFGRDVLWLWRHRA</sequence>
<dbReference type="InterPro" id="IPR043130">
    <property type="entry name" value="CDP-OH_PTrfase_TM_dom"/>
</dbReference>
<comment type="caution">
    <text evidence="4">The sequence shown here is derived from an EMBL/GenBank/DDBJ whole genome shotgun (WGS) entry which is preliminary data.</text>
</comment>
<keyword evidence="3" id="KW-0812">Transmembrane</keyword>
<keyword evidence="3" id="KW-0472">Membrane</keyword>
<protein>
    <submittedName>
        <fullName evidence="4">CDP-alcohol phosphatidyltransferase</fullName>
    </submittedName>
</protein>
<name>A0ABW9Y284_9RHOB</name>
<dbReference type="Pfam" id="PF01066">
    <property type="entry name" value="CDP-OH_P_transf"/>
    <property type="match status" value="1"/>
</dbReference>
<dbReference type="EMBL" id="JAAATW010000001">
    <property type="protein sequence ID" value="NBE06616.1"/>
    <property type="molecule type" value="Genomic_DNA"/>
</dbReference>
<accession>A0ABW9Y284</accession>